<evidence type="ECO:0000313" key="1">
    <source>
        <dbReference type="EMBL" id="TXG77499.1"/>
    </source>
</evidence>
<organism evidence="1 2">
    <name type="scientific">Candidatus Dojkabacteria bacterium</name>
    <dbReference type="NCBI Taxonomy" id="2099670"/>
    <lineage>
        <taxon>Bacteria</taxon>
        <taxon>Candidatus Dojkabacteria</taxon>
    </lineage>
</organism>
<dbReference type="Proteomes" id="UP000321026">
    <property type="component" value="Unassembled WGS sequence"/>
</dbReference>
<dbReference type="AlphaFoldDB" id="A0A5C7J7N6"/>
<proteinExistence type="predicted"/>
<comment type="caution">
    <text evidence="1">The sequence shown here is derived from an EMBL/GenBank/DDBJ whole genome shotgun (WGS) entry which is preliminary data.</text>
</comment>
<dbReference type="EMBL" id="SSDS01000044">
    <property type="protein sequence ID" value="TXG77499.1"/>
    <property type="molecule type" value="Genomic_DNA"/>
</dbReference>
<evidence type="ECO:0000313" key="2">
    <source>
        <dbReference type="Proteomes" id="UP000321026"/>
    </source>
</evidence>
<reference evidence="1 2" key="1">
    <citation type="submission" date="2018-09" db="EMBL/GenBank/DDBJ databases">
        <title>Metagenome Assembled Genomes from an Advanced Water Purification Facility.</title>
        <authorList>
            <person name="Stamps B.W."/>
            <person name="Spear J.R."/>
        </authorList>
    </citation>
    <scope>NUCLEOTIDE SEQUENCE [LARGE SCALE GENOMIC DNA]</scope>
    <source>
        <strain evidence="1">Bin_63_2</strain>
    </source>
</reference>
<gene>
    <name evidence="1" type="ORF">E6Q11_02675</name>
</gene>
<sequence>MEVVLNINSRVTDLINVWNTPTYRGTACPPGVDVSQNPTSGVYTEIVIDGALYVSDDNNEQ</sequence>
<protein>
    <submittedName>
        <fullName evidence="1">Uncharacterized protein</fullName>
    </submittedName>
</protein>
<accession>A0A5C7J7N6</accession>
<name>A0A5C7J7N6_9BACT</name>